<keyword evidence="2" id="KW-1185">Reference proteome</keyword>
<comment type="caution">
    <text evidence="1">The sequence shown here is derived from an EMBL/GenBank/DDBJ whole genome shotgun (WGS) entry which is preliminary data.</text>
</comment>
<dbReference type="Proteomes" id="UP000482155">
    <property type="component" value="Unassembled WGS sequence"/>
</dbReference>
<reference evidence="1 2" key="1">
    <citation type="submission" date="2020-02" db="EMBL/GenBank/DDBJ databases">
        <authorList>
            <person name="Kim M.K."/>
        </authorList>
    </citation>
    <scope>NUCLEOTIDE SEQUENCE [LARGE SCALE GENOMIC DNA]</scope>
    <source>
        <strain evidence="1 2">17J57-3</strain>
    </source>
</reference>
<proteinExistence type="predicted"/>
<gene>
    <name evidence="1" type="ORF">G3574_03850</name>
</gene>
<evidence type="ECO:0000313" key="1">
    <source>
        <dbReference type="EMBL" id="NEX60204.1"/>
    </source>
</evidence>
<dbReference type="AlphaFoldDB" id="A0A6B3SH77"/>
<protein>
    <submittedName>
        <fullName evidence="1">Uncharacterized protein</fullName>
    </submittedName>
</protein>
<dbReference type="EMBL" id="JAAIVB010000011">
    <property type="protein sequence ID" value="NEX60204.1"/>
    <property type="molecule type" value="Genomic_DNA"/>
</dbReference>
<evidence type="ECO:0000313" key="2">
    <source>
        <dbReference type="Proteomes" id="UP000482155"/>
    </source>
</evidence>
<dbReference type="RefSeq" id="WP_163960697.1">
    <property type="nucleotide sequence ID" value="NZ_JAAIVB010000011.1"/>
</dbReference>
<accession>A0A6B3SH77</accession>
<name>A0A6B3SH77_9BURK</name>
<organism evidence="1 2">
    <name type="scientific">Noviherbaspirillum galbum</name>
    <dbReference type="NCBI Taxonomy" id="2709383"/>
    <lineage>
        <taxon>Bacteria</taxon>
        <taxon>Pseudomonadati</taxon>
        <taxon>Pseudomonadota</taxon>
        <taxon>Betaproteobacteria</taxon>
        <taxon>Burkholderiales</taxon>
        <taxon>Oxalobacteraceae</taxon>
        <taxon>Noviherbaspirillum</taxon>
    </lineage>
</organism>
<sequence length="165" mass="18456">MLDFRFTHFSASRRAQEMDAARVLVIDCEGESLQWWSEADLRHAIAEHGRHPALIRALSAYGATIEREPNTDVVDCPAIHERTSSYPHGRRVPKRIRMIKTVVPELVVGVGIVLFENDMPQIAVTGMTLEAWTNSDGTVAGVFPNREMLALKAGDFTVTEWTDLP</sequence>